<evidence type="ECO:0000313" key="2">
    <source>
        <dbReference type="Proteomes" id="UP000323956"/>
    </source>
</evidence>
<name>A0A1N6P1V7_9RHOB</name>
<dbReference type="AlphaFoldDB" id="A0A1N6P1V7"/>
<organism evidence="1 2">
    <name type="scientific">Paracoccus thiocyanatus</name>
    <dbReference type="NCBI Taxonomy" id="34006"/>
    <lineage>
        <taxon>Bacteria</taxon>
        <taxon>Pseudomonadati</taxon>
        <taxon>Pseudomonadota</taxon>
        <taxon>Alphaproteobacteria</taxon>
        <taxon>Rhodobacterales</taxon>
        <taxon>Paracoccaceae</taxon>
        <taxon>Paracoccus</taxon>
    </lineage>
</organism>
<reference evidence="1 2" key="1">
    <citation type="submission" date="2017-01" db="EMBL/GenBank/DDBJ databases">
        <authorList>
            <person name="Varghese N."/>
            <person name="Submissions S."/>
        </authorList>
    </citation>
    <scope>NUCLEOTIDE SEQUENCE [LARGE SCALE GENOMIC DNA]</scope>
    <source>
        <strain evidence="1 2">ATCC 700171</strain>
    </source>
</reference>
<dbReference type="GO" id="GO:0016740">
    <property type="term" value="F:transferase activity"/>
    <property type="evidence" value="ECO:0007669"/>
    <property type="project" value="UniProtKB-KW"/>
</dbReference>
<evidence type="ECO:0000313" key="1">
    <source>
        <dbReference type="EMBL" id="SIP98266.1"/>
    </source>
</evidence>
<sequence>MGYTDDVGAVFSSARLAIYPTLTEGFGLSILEALTHGCPVVSYDVDFGPREMIFPGRNGELAPPGDIPAISRAIENVLSNSAYYQANTDMELDRYSRTAHEQSYLDLIFSAMRQAPDENGKR</sequence>
<keyword evidence="1" id="KW-0808">Transferase</keyword>
<dbReference type="OrthoDB" id="9790710at2"/>
<proteinExistence type="predicted"/>
<protein>
    <submittedName>
        <fullName evidence="1">Glycosyl transferases group 1</fullName>
    </submittedName>
</protein>
<dbReference type="Gene3D" id="3.40.50.2000">
    <property type="entry name" value="Glycogen Phosphorylase B"/>
    <property type="match status" value="1"/>
</dbReference>
<dbReference type="RefSeq" id="WP_149764069.1">
    <property type="nucleotide sequence ID" value="NZ_FTMK01000002.1"/>
</dbReference>
<dbReference type="PANTHER" id="PTHR12526">
    <property type="entry name" value="GLYCOSYLTRANSFERASE"/>
    <property type="match status" value="1"/>
</dbReference>
<gene>
    <name evidence="1" type="ORF">SAMN05421641_102203</name>
</gene>
<dbReference type="Proteomes" id="UP000323956">
    <property type="component" value="Unassembled WGS sequence"/>
</dbReference>
<dbReference type="EMBL" id="FTMK01000002">
    <property type="protein sequence ID" value="SIP98266.1"/>
    <property type="molecule type" value="Genomic_DNA"/>
</dbReference>
<accession>A0A1N6P1V7</accession>
<dbReference type="Pfam" id="PF13692">
    <property type="entry name" value="Glyco_trans_1_4"/>
    <property type="match status" value="1"/>
</dbReference>
<dbReference type="SUPFAM" id="SSF53756">
    <property type="entry name" value="UDP-Glycosyltransferase/glycogen phosphorylase"/>
    <property type="match status" value="1"/>
</dbReference>